<keyword evidence="3" id="KW-1185">Reference proteome</keyword>
<reference evidence="2 3" key="1">
    <citation type="journal article" date="2021" name="Commun. Biol.">
        <title>The genome of Shorea leprosula (Dipterocarpaceae) highlights the ecological relevance of drought in aseasonal tropical rainforests.</title>
        <authorList>
            <person name="Ng K.K.S."/>
            <person name="Kobayashi M.J."/>
            <person name="Fawcett J.A."/>
            <person name="Hatakeyama M."/>
            <person name="Paape T."/>
            <person name="Ng C.H."/>
            <person name="Ang C.C."/>
            <person name="Tnah L.H."/>
            <person name="Lee C.T."/>
            <person name="Nishiyama T."/>
            <person name="Sese J."/>
            <person name="O'Brien M.J."/>
            <person name="Copetti D."/>
            <person name="Mohd Noor M.I."/>
            <person name="Ong R.C."/>
            <person name="Putra M."/>
            <person name="Sireger I.Z."/>
            <person name="Indrioko S."/>
            <person name="Kosugi Y."/>
            <person name="Izuno A."/>
            <person name="Isagi Y."/>
            <person name="Lee S.L."/>
            <person name="Shimizu K.K."/>
        </authorList>
    </citation>
    <scope>NUCLEOTIDE SEQUENCE [LARGE SCALE GENOMIC DNA]</scope>
    <source>
        <strain evidence="2">214</strain>
    </source>
</reference>
<name>A0AAV5JTH7_9ROSI</name>
<sequence length="378" mass="43065">MDGVDMREHSENKKKWVKIDFADGEDERPVCRFNIEPNRARIHRTQLLGSMEHGYALGFVGTQWLVSTKPSKSKFNGTEQLCSIEPNSTDMKTLWRKTGNEQATRSWFVRTLDCWVSRELNLVQGLKREKDLDKDRLAFFFFFLLPHPRTCFSFPFPAPNKKNPAKPTAPLGKLEIPDLLCSFLPCPRAVACGCDLWAFFRFPEFPPTLAAGLPPNCSPIFAGKILVLECSITRVLSLSFGLRTADQCSIAVPPVTGGVQNCRSGNLTSYGRWRLRGESKGELQAMAEADGAQSVEESREESWEESEDQMWRDETRWWYYTLVNRVPANGRFITLAMTYRRDVYFVSVLIPIFCDYTSWHAEAKSRTGKNEGSDELEG</sequence>
<protein>
    <submittedName>
        <fullName evidence="2">Uncharacterized protein</fullName>
    </submittedName>
</protein>
<organism evidence="2 3">
    <name type="scientific">Rubroshorea leprosula</name>
    <dbReference type="NCBI Taxonomy" id="152421"/>
    <lineage>
        <taxon>Eukaryota</taxon>
        <taxon>Viridiplantae</taxon>
        <taxon>Streptophyta</taxon>
        <taxon>Embryophyta</taxon>
        <taxon>Tracheophyta</taxon>
        <taxon>Spermatophyta</taxon>
        <taxon>Magnoliopsida</taxon>
        <taxon>eudicotyledons</taxon>
        <taxon>Gunneridae</taxon>
        <taxon>Pentapetalae</taxon>
        <taxon>rosids</taxon>
        <taxon>malvids</taxon>
        <taxon>Malvales</taxon>
        <taxon>Dipterocarpaceae</taxon>
        <taxon>Rubroshorea</taxon>
    </lineage>
</organism>
<accession>A0AAV5JTH7</accession>
<gene>
    <name evidence="2" type="ORF">SLEP1_g24619</name>
</gene>
<evidence type="ECO:0000313" key="2">
    <source>
        <dbReference type="EMBL" id="GKV13630.1"/>
    </source>
</evidence>
<proteinExistence type="predicted"/>
<evidence type="ECO:0000256" key="1">
    <source>
        <dbReference type="SAM" id="MobiDB-lite"/>
    </source>
</evidence>
<dbReference type="EMBL" id="BPVZ01000039">
    <property type="protein sequence ID" value="GKV13630.1"/>
    <property type="molecule type" value="Genomic_DNA"/>
</dbReference>
<comment type="caution">
    <text evidence="2">The sequence shown here is derived from an EMBL/GenBank/DDBJ whole genome shotgun (WGS) entry which is preliminary data.</text>
</comment>
<dbReference type="AlphaFoldDB" id="A0AAV5JTH7"/>
<evidence type="ECO:0000313" key="3">
    <source>
        <dbReference type="Proteomes" id="UP001054252"/>
    </source>
</evidence>
<feature type="region of interest" description="Disordered" evidence="1">
    <location>
        <begin position="287"/>
        <end position="307"/>
    </location>
</feature>
<dbReference type="Proteomes" id="UP001054252">
    <property type="component" value="Unassembled WGS sequence"/>
</dbReference>